<name>A0AAE1MFV0_9FABA</name>
<dbReference type="Proteomes" id="UP001293593">
    <property type="component" value="Unassembled WGS sequence"/>
</dbReference>
<dbReference type="AlphaFoldDB" id="A0AAE1MFV0"/>
<organism evidence="1 2">
    <name type="scientific">Acacia crassicarpa</name>
    <name type="common">northern wattle</name>
    <dbReference type="NCBI Taxonomy" id="499986"/>
    <lineage>
        <taxon>Eukaryota</taxon>
        <taxon>Viridiplantae</taxon>
        <taxon>Streptophyta</taxon>
        <taxon>Embryophyta</taxon>
        <taxon>Tracheophyta</taxon>
        <taxon>Spermatophyta</taxon>
        <taxon>Magnoliopsida</taxon>
        <taxon>eudicotyledons</taxon>
        <taxon>Gunneridae</taxon>
        <taxon>Pentapetalae</taxon>
        <taxon>rosids</taxon>
        <taxon>fabids</taxon>
        <taxon>Fabales</taxon>
        <taxon>Fabaceae</taxon>
        <taxon>Caesalpinioideae</taxon>
        <taxon>mimosoid clade</taxon>
        <taxon>Acacieae</taxon>
        <taxon>Acacia</taxon>
    </lineage>
</organism>
<dbReference type="EMBL" id="JAWXYG010000009">
    <property type="protein sequence ID" value="KAK4263635.1"/>
    <property type="molecule type" value="Genomic_DNA"/>
</dbReference>
<dbReference type="PANTHER" id="PTHR31050">
    <property type="entry name" value="OS08G0413200 PROTEIN"/>
    <property type="match status" value="1"/>
</dbReference>
<keyword evidence="2" id="KW-1185">Reference proteome</keyword>
<evidence type="ECO:0000313" key="1">
    <source>
        <dbReference type="EMBL" id="KAK4263635.1"/>
    </source>
</evidence>
<accession>A0AAE1MFV0</accession>
<evidence type="ECO:0000313" key="2">
    <source>
        <dbReference type="Proteomes" id="UP001293593"/>
    </source>
</evidence>
<protein>
    <submittedName>
        <fullName evidence="1">Uncharacterized protein</fullName>
    </submittedName>
</protein>
<dbReference type="Pfam" id="PF06880">
    <property type="entry name" value="DUF1262"/>
    <property type="match status" value="1"/>
</dbReference>
<gene>
    <name evidence="1" type="ORF">QN277_029023</name>
</gene>
<dbReference type="PANTHER" id="PTHR31050:SF7">
    <property type="entry name" value="DUF1262 FAMILY PROTEIN"/>
    <property type="match status" value="1"/>
</dbReference>
<proteinExistence type="predicted"/>
<sequence length="393" mass="45528">MYVTRPRSLFKRNPEALSQPPEGPNLGFLVLQDEEAESYCCFGCVKKGISNLPFPQNRNLTVTFPVQGGGLATILFIDRVMFIPVLNQPLSSNLYYVIQRKGKRQGEASICSKEEDLGSFLCCNYVLDVEPRPLNPGNEYQQFEIIKKPSAFRVRSVAKSVASDGFPPLFLRRPGWTLCTRTPHHYHLSEALGVNHALRAKLPPFTFSSSSSDRCSEPVVVRKWYCPFMFVKEEGMNVKEQMKRSVFYEMTLERRWDKVFSKKNEENSIEVFVNVVVKTEVAGLGDGREAVLEEGKFDEVYVLWFKSEENGERKVGLSMATVERMIWEEERSEWVGRNDKRIERVENFDGKSNEWENFEFYVMVESFVLRRMDGSVVLTYDFRHTNHVHCKWN</sequence>
<comment type="caution">
    <text evidence="1">The sequence shown here is derived from an EMBL/GenBank/DDBJ whole genome shotgun (WGS) entry which is preliminary data.</text>
</comment>
<dbReference type="InterPro" id="IPR010683">
    <property type="entry name" value="DUF1262"/>
</dbReference>
<reference evidence="1" key="1">
    <citation type="submission" date="2023-10" db="EMBL/GenBank/DDBJ databases">
        <title>Chromosome-level genome of the transformable northern wattle, Acacia crassicarpa.</title>
        <authorList>
            <person name="Massaro I."/>
            <person name="Sinha N.R."/>
            <person name="Poethig S."/>
            <person name="Leichty A.R."/>
        </authorList>
    </citation>
    <scope>NUCLEOTIDE SEQUENCE</scope>
    <source>
        <strain evidence="1">Acra3RX</strain>
        <tissue evidence="1">Leaf</tissue>
    </source>
</reference>